<comment type="caution">
    <text evidence="3">The sequence shown here is derived from an EMBL/GenBank/DDBJ whole genome shotgun (WGS) entry which is preliminary data.</text>
</comment>
<reference evidence="3" key="1">
    <citation type="journal article" date="2021" name="Cell">
        <title>Tracing the genetic footprints of vertebrate landing in non-teleost ray-finned fishes.</title>
        <authorList>
            <person name="Bi X."/>
            <person name="Wang K."/>
            <person name="Yang L."/>
            <person name="Pan H."/>
            <person name="Jiang H."/>
            <person name="Wei Q."/>
            <person name="Fang M."/>
            <person name="Yu H."/>
            <person name="Zhu C."/>
            <person name="Cai Y."/>
            <person name="He Y."/>
            <person name="Gan X."/>
            <person name="Zeng H."/>
            <person name="Yu D."/>
            <person name="Zhu Y."/>
            <person name="Jiang H."/>
            <person name="Qiu Q."/>
            <person name="Yang H."/>
            <person name="Zhang Y.E."/>
            <person name="Wang W."/>
            <person name="Zhu M."/>
            <person name="He S."/>
            <person name="Zhang G."/>
        </authorList>
    </citation>
    <scope>NUCLEOTIDE SEQUENCE</scope>
    <source>
        <strain evidence="3">Pddl_001</strain>
    </source>
</reference>
<dbReference type="InterPro" id="IPR023795">
    <property type="entry name" value="Serpin_CS"/>
</dbReference>
<dbReference type="PROSITE" id="PS00284">
    <property type="entry name" value="SERPIN"/>
    <property type="match status" value="1"/>
</dbReference>
<proteinExistence type="inferred from homology"/>
<dbReference type="Gene3D" id="3.30.497.10">
    <property type="entry name" value="Antithrombin, subunit I, domain 2"/>
    <property type="match status" value="1"/>
</dbReference>
<sequence>VNDLASKNIEFAMNLYRKIASQHDDNIFFSPLCISSAFAMLSLGAKGNTYDQIIKGLNLDLLQSKDKPNIIPALFRQQQKNITSSQDLDLTLGGAMFVPQDFNVLETFLSQTKEYFNTDTIQLNPILTTNINEYVEKMTSGKIKELLKTVDPNTKLMLINYVLFKGKWEEPFDANYTEQARFYVNNYRIVSVPTMFRSDPFQLGYDDKLKLSILKLPYRGDASMIVLLPDKDADYNSIDEEISAEHFHQWLRMLKKMSVKMEVYFPKFKLEQSYKMKKILPALGITDLFNYQADLSGINMETGLKVSEVIHKAVIEVDEKGTEASSATVVGITGYSLPPSLKINRPFLFLIYHETTNSLLFMGRVVDPTI</sequence>
<dbReference type="Gene3D" id="2.30.39.10">
    <property type="entry name" value="Alpha-1-antitrypsin, domain 1"/>
    <property type="match status" value="1"/>
</dbReference>
<dbReference type="InterPro" id="IPR042185">
    <property type="entry name" value="Serpin_sf_2"/>
</dbReference>
<keyword evidence="4" id="KW-1185">Reference proteome</keyword>
<dbReference type="EMBL" id="JAAWVQ010168061">
    <property type="protein sequence ID" value="MBN3287680.1"/>
    <property type="molecule type" value="Genomic_DNA"/>
</dbReference>
<dbReference type="InterPro" id="IPR023796">
    <property type="entry name" value="Serpin_dom"/>
</dbReference>
<dbReference type="Pfam" id="PF00079">
    <property type="entry name" value="Serpin"/>
    <property type="match status" value="1"/>
</dbReference>
<feature type="non-terminal residue" evidence="3">
    <location>
        <position position="1"/>
    </location>
</feature>
<dbReference type="InterPro" id="IPR036186">
    <property type="entry name" value="Serpin_sf"/>
</dbReference>
<dbReference type="InterPro" id="IPR033835">
    <property type="entry name" value="PZI_serpin_dom"/>
</dbReference>
<dbReference type="SUPFAM" id="SSF56574">
    <property type="entry name" value="Serpins"/>
    <property type="match status" value="1"/>
</dbReference>
<dbReference type="Proteomes" id="UP001166093">
    <property type="component" value="Unassembled WGS sequence"/>
</dbReference>
<evidence type="ECO:0000259" key="2">
    <source>
        <dbReference type="SMART" id="SM00093"/>
    </source>
</evidence>
<gene>
    <name evidence="3" type="primary">Serpina10</name>
    <name evidence="3" type="ORF">GTO93_0017176</name>
</gene>
<evidence type="ECO:0000256" key="1">
    <source>
        <dbReference type="RuleBase" id="RU000411"/>
    </source>
</evidence>
<evidence type="ECO:0000313" key="4">
    <source>
        <dbReference type="Proteomes" id="UP001166093"/>
    </source>
</evidence>
<dbReference type="SMART" id="SM00093">
    <property type="entry name" value="SERPIN"/>
    <property type="match status" value="1"/>
</dbReference>
<dbReference type="CDD" id="cd02055">
    <property type="entry name" value="serpinA10_PZI"/>
    <property type="match status" value="1"/>
</dbReference>
<name>A0ABS2YMD1_POLSP</name>
<dbReference type="InterPro" id="IPR000215">
    <property type="entry name" value="Serpin_fam"/>
</dbReference>
<comment type="similarity">
    <text evidence="1">Belongs to the serpin family.</text>
</comment>
<dbReference type="InterPro" id="IPR042178">
    <property type="entry name" value="Serpin_sf_1"/>
</dbReference>
<accession>A0ABS2YMD1</accession>
<feature type="domain" description="Serpin" evidence="2">
    <location>
        <begin position="13"/>
        <end position="368"/>
    </location>
</feature>
<dbReference type="PANTHER" id="PTHR11461">
    <property type="entry name" value="SERINE PROTEASE INHIBITOR, SERPIN"/>
    <property type="match status" value="1"/>
</dbReference>
<evidence type="ECO:0000313" key="3">
    <source>
        <dbReference type="EMBL" id="MBN3287680.1"/>
    </source>
</evidence>
<organism evidence="3 4">
    <name type="scientific">Polyodon spathula</name>
    <name type="common">North American paddlefish</name>
    <name type="synonym">Squalus spathula</name>
    <dbReference type="NCBI Taxonomy" id="7913"/>
    <lineage>
        <taxon>Eukaryota</taxon>
        <taxon>Metazoa</taxon>
        <taxon>Chordata</taxon>
        <taxon>Craniata</taxon>
        <taxon>Vertebrata</taxon>
        <taxon>Euteleostomi</taxon>
        <taxon>Actinopterygii</taxon>
        <taxon>Chondrostei</taxon>
        <taxon>Acipenseriformes</taxon>
        <taxon>Polyodontidae</taxon>
        <taxon>Polyodon</taxon>
    </lineage>
</organism>
<protein>
    <submittedName>
        <fullName evidence="3">ZPI inhibitor</fullName>
    </submittedName>
</protein>
<dbReference type="PANTHER" id="PTHR11461:SF191">
    <property type="entry name" value="PROTEIN Z-DEPENDENT PROTEASE INHIBITOR"/>
    <property type="match status" value="1"/>
</dbReference>
<feature type="non-terminal residue" evidence="3">
    <location>
        <position position="370"/>
    </location>
</feature>